<evidence type="ECO:0000256" key="1">
    <source>
        <dbReference type="ARBA" id="ARBA00004477"/>
    </source>
</evidence>
<evidence type="ECO:0000256" key="10">
    <source>
        <dbReference type="SAM" id="Phobius"/>
    </source>
</evidence>
<feature type="transmembrane region" description="Helical" evidence="10">
    <location>
        <begin position="175"/>
        <end position="191"/>
    </location>
</feature>
<dbReference type="GO" id="GO:0005789">
    <property type="term" value="C:endoplasmic reticulum membrane"/>
    <property type="evidence" value="ECO:0007669"/>
    <property type="project" value="UniProtKB-SubCell"/>
</dbReference>
<keyword evidence="8 10" id="KW-0472">Membrane</keyword>
<dbReference type="GO" id="GO:0005460">
    <property type="term" value="F:UDP-glucose transmembrane transporter activity"/>
    <property type="evidence" value="ECO:0007669"/>
    <property type="project" value="TreeGrafter"/>
</dbReference>
<evidence type="ECO:0000256" key="4">
    <source>
        <dbReference type="ARBA" id="ARBA00022597"/>
    </source>
</evidence>
<gene>
    <name evidence="11" type="primary">NCAS0G01150</name>
    <name evidence="11" type="ordered locus">NCAS_0G01150</name>
</gene>
<dbReference type="InParanoid" id="G0VHW8"/>
<dbReference type="Proteomes" id="UP000001640">
    <property type="component" value="Chromosome 7"/>
</dbReference>
<evidence type="ECO:0000256" key="5">
    <source>
        <dbReference type="ARBA" id="ARBA00022692"/>
    </source>
</evidence>
<dbReference type="Pfam" id="PF08449">
    <property type="entry name" value="UAA"/>
    <property type="match status" value="1"/>
</dbReference>
<protein>
    <recommendedName>
        <fullName evidence="9">UDP-galactose transporter homolog 1</fullName>
    </recommendedName>
</protein>
<feature type="transmembrane region" description="Helical" evidence="10">
    <location>
        <begin position="211"/>
        <end position="234"/>
    </location>
</feature>
<dbReference type="GO" id="GO:0000139">
    <property type="term" value="C:Golgi membrane"/>
    <property type="evidence" value="ECO:0007669"/>
    <property type="project" value="TreeGrafter"/>
</dbReference>
<keyword evidence="3" id="KW-0813">Transport</keyword>
<feature type="transmembrane region" description="Helical" evidence="10">
    <location>
        <begin position="138"/>
        <end position="155"/>
    </location>
</feature>
<dbReference type="PANTHER" id="PTHR10778">
    <property type="entry name" value="SOLUTE CARRIER FAMILY 35 MEMBER B"/>
    <property type="match status" value="1"/>
</dbReference>
<dbReference type="KEGG" id="ncs:NCAS_0G01150"/>
<sequence>MVNDIYVLLICTAGIYSSFLTWALVQEPLTTKIWPNSQQQFQYPNVIAISQASVAMIIGYAYLRFKGLKYSPWRLCRDHSKSLFLISFTQSTANPLATYSLQYVDYLTYMLAKSCKMIPVLLVHLLVYHTSIANEKKIVATLVSLGVAIFTYGGSMSKKVSSNDLAQDSENYLSLFYGFSLLLASLFLDGMTNATQDKMLKANKAKKDGNIITASHLMFILNLLMIIWNLGYFLVADKSQITGSLAMLSLDPDILRYLLIYSICGAVGQCFIFFTLERYGSLVLITITVTRKMMSMLLSIVVYGKSVNMLQWLGIFIVFGGISWEALNKTKQKVDMEKKSK</sequence>
<evidence type="ECO:0000313" key="11">
    <source>
        <dbReference type="EMBL" id="CCC71002.1"/>
    </source>
</evidence>
<dbReference type="SUPFAM" id="SSF103481">
    <property type="entry name" value="Multidrug resistance efflux transporter EmrE"/>
    <property type="match status" value="1"/>
</dbReference>
<feature type="transmembrane region" description="Helical" evidence="10">
    <location>
        <begin position="45"/>
        <end position="63"/>
    </location>
</feature>
<reference evidence="11 12" key="1">
    <citation type="journal article" date="2011" name="Proc. Natl. Acad. Sci. U.S.A.">
        <title>Evolutionary erosion of yeast sex chromosomes by mating-type switching accidents.</title>
        <authorList>
            <person name="Gordon J.L."/>
            <person name="Armisen D."/>
            <person name="Proux-Wera E."/>
            <person name="Oheigeartaigh S.S."/>
            <person name="Byrne K.P."/>
            <person name="Wolfe K.H."/>
        </authorList>
    </citation>
    <scope>NUCLEOTIDE SEQUENCE [LARGE SCALE GENOMIC DNA]</scope>
    <source>
        <strain evidence="12">ATCC 76901 / BCRC 22586 / CBS 4309 / NBRC 1992 / NRRL Y-12630</strain>
    </source>
</reference>
<dbReference type="InterPro" id="IPR037185">
    <property type="entry name" value="EmrE-like"/>
</dbReference>
<evidence type="ECO:0000256" key="8">
    <source>
        <dbReference type="ARBA" id="ARBA00023136"/>
    </source>
</evidence>
<evidence type="ECO:0000256" key="9">
    <source>
        <dbReference type="ARBA" id="ARBA00041103"/>
    </source>
</evidence>
<keyword evidence="4" id="KW-0762">Sugar transport</keyword>
<evidence type="ECO:0000256" key="6">
    <source>
        <dbReference type="ARBA" id="ARBA00022824"/>
    </source>
</evidence>
<keyword evidence="12" id="KW-1185">Reference proteome</keyword>
<evidence type="ECO:0000256" key="3">
    <source>
        <dbReference type="ARBA" id="ARBA00022448"/>
    </source>
</evidence>
<dbReference type="GO" id="GO:0120112">
    <property type="term" value="P:UDP-glucose transmembrane transport into endoplasmic reticulum"/>
    <property type="evidence" value="ECO:0007669"/>
    <property type="project" value="EnsemblFungi"/>
</dbReference>
<dbReference type="GeneID" id="96904668"/>
<name>G0VHW8_NAUCA</name>
<accession>G0VHW8</accession>
<dbReference type="eggNOG" id="KOG1581">
    <property type="taxonomic scope" value="Eukaryota"/>
</dbReference>
<dbReference type="OMA" id="CGAIGQV"/>
<keyword evidence="5 10" id="KW-0812">Transmembrane</keyword>
<feature type="transmembrane region" description="Helical" evidence="10">
    <location>
        <begin position="5"/>
        <end position="25"/>
    </location>
</feature>
<dbReference type="PANTHER" id="PTHR10778:SF10">
    <property type="entry name" value="SOLUTE CARRIER FAMILY 35 MEMBER B1"/>
    <property type="match status" value="1"/>
</dbReference>
<proteinExistence type="inferred from homology"/>
<dbReference type="EMBL" id="HE576758">
    <property type="protein sequence ID" value="CCC71002.1"/>
    <property type="molecule type" value="Genomic_DNA"/>
</dbReference>
<comment type="subcellular location">
    <subcellularLocation>
        <location evidence="1">Endoplasmic reticulum membrane</location>
        <topology evidence="1">Multi-pass membrane protein</topology>
    </subcellularLocation>
</comment>
<organism evidence="11 12">
    <name type="scientific">Naumovozyma castellii</name>
    <name type="common">Yeast</name>
    <name type="synonym">Saccharomyces castellii</name>
    <dbReference type="NCBI Taxonomy" id="27288"/>
    <lineage>
        <taxon>Eukaryota</taxon>
        <taxon>Fungi</taxon>
        <taxon>Dikarya</taxon>
        <taxon>Ascomycota</taxon>
        <taxon>Saccharomycotina</taxon>
        <taxon>Saccharomycetes</taxon>
        <taxon>Saccharomycetales</taxon>
        <taxon>Saccharomycetaceae</taxon>
        <taxon>Naumovozyma</taxon>
    </lineage>
</organism>
<dbReference type="InterPro" id="IPR013657">
    <property type="entry name" value="SCL35B1-4/HUT1"/>
</dbReference>
<comment type="similarity">
    <text evidence="2">Belongs to the nucleotide-sugar transporter family. SLC35B subfamily.</text>
</comment>
<evidence type="ECO:0000313" key="12">
    <source>
        <dbReference type="Proteomes" id="UP000001640"/>
    </source>
</evidence>
<dbReference type="HOGENOM" id="CLU_036019_0_0_1"/>
<feature type="transmembrane region" description="Helical" evidence="10">
    <location>
        <begin position="254"/>
        <end position="275"/>
    </location>
</feature>
<evidence type="ECO:0000256" key="7">
    <source>
        <dbReference type="ARBA" id="ARBA00022989"/>
    </source>
</evidence>
<dbReference type="RefSeq" id="XP_003677355.1">
    <property type="nucleotide sequence ID" value="XM_003677307.1"/>
</dbReference>
<dbReference type="OrthoDB" id="1601at2759"/>
<evidence type="ECO:0000256" key="2">
    <source>
        <dbReference type="ARBA" id="ARBA00010694"/>
    </source>
</evidence>
<keyword evidence="7 10" id="KW-1133">Transmembrane helix</keyword>
<dbReference type="FunCoup" id="G0VHW8">
    <property type="interactions" value="501"/>
</dbReference>
<dbReference type="AlphaFoldDB" id="G0VHW8"/>
<dbReference type="STRING" id="1064592.G0VHW8"/>
<reference key="2">
    <citation type="submission" date="2011-08" db="EMBL/GenBank/DDBJ databases">
        <title>Genome sequence of Naumovozyma castellii.</title>
        <authorList>
            <person name="Gordon J.L."/>
            <person name="Armisen D."/>
            <person name="Proux-Wera E."/>
            <person name="OhEigeartaigh S.S."/>
            <person name="Byrne K.P."/>
            <person name="Wolfe K.H."/>
        </authorList>
    </citation>
    <scope>NUCLEOTIDE SEQUENCE</scope>
    <source>
        <strain>Type strain:CBS 4309</strain>
    </source>
</reference>
<dbReference type="GO" id="GO:0005459">
    <property type="term" value="F:UDP-galactose transmembrane transporter activity"/>
    <property type="evidence" value="ECO:0007669"/>
    <property type="project" value="EnsemblFungi"/>
</dbReference>
<keyword evidence="6" id="KW-0256">Endoplasmic reticulum</keyword>